<dbReference type="OrthoDB" id="5298235at2"/>
<reference evidence="8 9" key="1">
    <citation type="submission" date="2017-04" db="EMBL/GenBank/DDBJ databases">
        <title>Whole genome sequence of Bdellovibrio bacteriovorus strain SSB218315.</title>
        <authorList>
            <person name="Oyedara O."/>
            <person name="Rodriguez-Perez M.A."/>
        </authorList>
    </citation>
    <scope>NUCLEOTIDE SEQUENCE [LARGE SCALE GENOMIC DNA]</scope>
    <source>
        <strain evidence="8 9">SSB218315</strain>
    </source>
</reference>
<evidence type="ECO:0000256" key="3">
    <source>
        <dbReference type="ARBA" id="ARBA00022475"/>
    </source>
</evidence>
<dbReference type="Pfam" id="PF00420">
    <property type="entry name" value="Oxidored_q2"/>
    <property type="match status" value="1"/>
</dbReference>
<dbReference type="Gene3D" id="1.10.287.3510">
    <property type="match status" value="1"/>
</dbReference>
<dbReference type="Proteomes" id="UP000197003">
    <property type="component" value="Chromosome"/>
</dbReference>
<feature type="transmembrane region" description="Helical" evidence="7">
    <location>
        <begin position="25"/>
        <end position="43"/>
    </location>
</feature>
<evidence type="ECO:0000256" key="1">
    <source>
        <dbReference type="ARBA" id="ARBA00004651"/>
    </source>
</evidence>
<evidence type="ECO:0000256" key="6">
    <source>
        <dbReference type="ARBA" id="ARBA00023136"/>
    </source>
</evidence>
<evidence type="ECO:0000313" key="8">
    <source>
        <dbReference type="EMBL" id="ASD63471.1"/>
    </source>
</evidence>
<protein>
    <submittedName>
        <fullName evidence="8">Sodium:proton antiporter</fullName>
    </submittedName>
</protein>
<keyword evidence="6 7" id="KW-0472">Membrane</keyword>
<keyword evidence="4 7" id="KW-0812">Transmembrane</keyword>
<keyword evidence="3" id="KW-1003">Cell membrane</keyword>
<proteinExistence type="inferred from homology"/>
<evidence type="ECO:0000256" key="2">
    <source>
        <dbReference type="ARBA" id="ARBA00010388"/>
    </source>
</evidence>
<evidence type="ECO:0000313" key="9">
    <source>
        <dbReference type="Proteomes" id="UP000197003"/>
    </source>
</evidence>
<dbReference type="InterPro" id="IPR039428">
    <property type="entry name" value="NUOK/Mnh_C1-like"/>
</dbReference>
<organism evidence="8 9">
    <name type="scientific">Bdellovibrio bacteriovorus</name>
    <dbReference type="NCBI Taxonomy" id="959"/>
    <lineage>
        <taxon>Bacteria</taxon>
        <taxon>Pseudomonadati</taxon>
        <taxon>Bdellovibrionota</taxon>
        <taxon>Bdellovibrionia</taxon>
        <taxon>Bdellovibrionales</taxon>
        <taxon>Pseudobdellovibrionaceae</taxon>
        <taxon>Bdellovibrio</taxon>
    </lineage>
</organism>
<keyword evidence="5 7" id="KW-1133">Transmembrane helix</keyword>
<accession>A0A1Z3N7S8</accession>
<feature type="transmembrane region" description="Helical" evidence="7">
    <location>
        <begin position="55"/>
        <end position="78"/>
    </location>
</feature>
<dbReference type="PANTHER" id="PTHR34583:SF2">
    <property type="entry name" value="ANTIPORTER SUBUNIT MNHC2-RELATED"/>
    <property type="match status" value="1"/>
</dbReference>
<dbReference type="EMBL" id="CP020946">
    <property type="protein sequence ID" value="ASD63471.1"/>
    <property type="molecule type" value="Genomic_DNA"/>
</dbReference>
<evidence type="ECO:0000256" key="4">
    <source>
        <dbReference type="ARBA" id="ARBA00022692"/>
    </source>
</evidence>
<gene>
    <name evidence="8" type="ORF">B9G79_07760</name>
</gene>
<dbReference type="PANTHER" id="PTHR34583">
    <property type="entry name" value="ANTIPORTER SUBUNIT MNHC2-RELATED"/>
    <property type="match status" value="1"/>
</dbReference>
<dbReference type="RefSeq" id="WP_088565007.1">
    <property type="nucleotide sequence ID" value="NZ_CP020946.1"/>
</dbReference>
<dbReference type="InterPro" id="IPR050601">
    <property type="entry name" value="CPA3_antiporter_subunitC"/>
</dbReference>
<dbReference type="AlphaFoldDB" id="A0A1Z3N7S8"/>
<comment type="similarity">
    <text evidence="2">Belongs to the CPA3 antiporters (TC 2.A.63) subunit C family.</text>
</comment>
<sequence length="98" mass="10377">MIDFLSLSIALLFSAGVWLILSRDWLTLILGISVLGHAVNLLILKSGGSQGADHLSQALILTAIVIGLGMTAVLLVLASQGLKYSKSRDADFLPEDSE</sequence>
<comment type="subcellular location">
    <subcellularLocation>
        <location evidence="1">Cell membrane</location>
        <topology evidence="1">Multi-pass membrane protein</topology>
    </subcellularLocation>
</comment>
<dbReference type="GO" id="GO:0005886">
    <property type="term" value="C:plasma membrane"/>
    <property type="evidence" value="ECO:0007669"/>
    <property type="project" value="UniProtKB-SubCell"/>
</dbReference>
<evidence type="ECO:0000256" key="5">
    <source>
        <dbReference type="ARBA" id="ARBA00022989"/>
    </source>
</evidence>
<name>A0A1Z3N7S8_BDEBC</name>
<evidence type="ECO:0000256" key="7">
    <source>
        <dbReference type="SAM" id="Phobius"/>
    </source>
</evidence>